<organism evidence="1 2">
    <name type="scientific">Populus tomentosa</name>
    <name type="common">Chinese white poplar</name>
    <dbReference type="NCBI Taxonomy" id="118781"/>
    <lineage>
        <taxon>Eukaryota</taxon>
        <taxon>Viridiplantae</taxon>
        <taxon>Streptophyta</taxon>
        <taxon>Embryophyta</taxon>
        <taxon>Tracheophyta</taxon>
        <taxon>Spermatophyta</taxon>
        <taxon>Magnoliopsida</taxon>
        <taxon>eudicotyledons</taxon>
        <taxon>Gunneridae</taxon>
        <taxon>Pentapetalae</taxon>
        <taxon>rosids</taxon>
        <taxon>fabids</taxon>
        <taxon>Malpighiales</taxon>
        <taxon>Salicaceae</taxon>
        <taxon>Saliceae</taxon>
        <taxon>Populus</taxon>
    </lineage>
</organism>
<evidence type="ECO:0000313" key="1">
    <source>
        <dbReference type="EMBL" id="KAG6741307.1"/>
    </source>
</evidence>
<reference evidence="1" key="1">
    <citation type="journal article" date="2020" name="bioRxiv">
        <title>Hybrid origin of Populus tomentosa Carr. identified through genome sequencing and phylogenomic analysis.</title>
        <authorList>
            <person name="An X."/>
            <person name="Gao K."/>
            <person name="Chen Z."/>
            <person name="Li J."/>
            <person name="Yang X."/>
            <person name="Yang X."/>
            <person name="Zhou J."/>
            <person name="Guo T."/>
            <person name="Zhao T."/>
            <person name="Huang S."/>
            <person name="Miao D."/>
            <person name="Khan W.U."/>
            <person name="Rao P."/>
            <person name="Ye M."/>
            <person name="Lei B."/>
            <person name="Liao W."/>
            <person name="Wang J."/>
            <person name="Ji L."/>
            <person name="Li Y."/>
            <person name="Guo B."/>
            <person name="Mustafa N.S."/>
            <person name="Li S."/>
            <person name="Yun Q."/>
            <person name="Keller S.R."/>
            <person name="Mao J."/>
            <person name="Zhang R."/>
            <person name="Strauss S.H."/>
        </authorList>
    </citation>
    <scope>NUCLEOTIDE SEQUENCE</scope>
    <source>
        <strain evidence="1">GM15</strain>
        <tissue evidence="1">Leaf</tissue>
    </source>
</reference>
<comment type="caution">
    <text evidence="1">The sequence shown here is derived from an EMBL/GenBank/DDBJ whole genome shotgun (WGS) entry which is preliminary data.</text>
</comment>
<dbReference type="PANTHER" id="PTHR32002">
    <property type="entry name" value="PROTEIN NLP8"/>
    <property type="match status" value="1"/>
</dbReference>
<gene>
    <name evidence="1" type="ORF">POTOM_054540</name>
</gene>
<name>A0A8X8C4W0_POPTO</name>
<dbReference type="EMBL" id="JAAWWB010000034">
    <property type="protein sequence ID" value="KAG6741307.1"/>
    <property type="molecule type" value="Genomic_DNA"/>
</dbReference>
<dbReference type="AlphaFoldDB" id="A0A8X8C4W0"/>
<evidence type="ECO:0000313" key="2">
    <source>
        <dbReference type="Proteomes" id="UP000886885"/>
    </source>
</evidence>
<dbReference type="InterPro" id="IPR045012">
    <property type="entry name" value="NLP"/>
</dbReference>
<proteinExistence type="predicted"/>
<keyword evidence="2" id="KW-1185">Reference proteome</keyword>
<dbReference type="OrthoDB" id="1743807at2759"/>
<protein>
    <submittedName>
        <fullName evidence="1">Uncharacterized protein</fullName>
    </submittedName>
</protein>
<dbReference type="PANTHER" id="PTHR32002:SF41">
    <property type="entry name" value="PROTEIN NLP8"/>
    <property type="match status" value="1"/>
</dbReference>
<dbReference type="Proteomes" id="UP000886885">
    <property type="component" value="Chromosome 17D"/>
</dbReference>
<dbReference type="GO" id="GO:0003700">
    <property type="term" value="F:DNA-binding transcription factor activity"/>
    <property type="evidence" value="ECO:0007669"/>
    <property type="project" value="InterPro"/>
</dbReference>
<accession>A0A8X8C4W0</accession>
<sequence length="86" mass="9888">MLVNKMVLKLDRSYYCSALAPSLDERMLRALSLLKVSSGGRFLAQVWVPRRIGNQYMLSTTEQPYLLDEKLAGFREVSRTFTSLQK</sequence>